<reference evidence="1 2" key="1">
    <citation type="journal article" date="2016" name="Nat. Commun.">
        <title>Thousands of microbial genomes shed light on interconnected biogeochemical processes in an aquifer system.</title>
        <authorList>
            <person name="Anantharaman K."/>
            <person name="Brown C.T."/>
            <person name="Hug L.A."/>
            <person name="Sharon I."/>
            <person name="Castelle C.J."/>
            <person name="Probst A.J."/>
            <person name="Thomas B.C."/>
            <person name="Singh A."/>
            <person name="Wilkins M.J."/>
            <person name="Karaoz U."/>
            <person name="Brodie E.L."/>
            <person name="Williams K.H."/>
            <person name="Hubbard S.S."/>
            <person name="Banfield J.F."/>
        </authorList>
    </citation>
    <scope>NUCLEOTIDE SEQUENCE [LARGE SCALE GENOMIC DNA]</scope>
</reference>
<name>A0A1G2MT59_9BACT</name>
<sequence>MTELLNFEGQLLEDLTPVVSRLVSQERAKGARLFLDESGTSIVIKAGSKKESSLLSRSIKSRGMGVAEDHFAHADGAPSDGLAWRYADDSGVVA</sequence>
<protein>
    <submittedName>
        <fullName evidence="1">Uncharacterized protein</fullName>
    </submittedName>
</protein>
<evidence type="ECO:0000313" key="1">
    <source>
        <dbReference type="EMBL" id="OHA27077.1"/>
    </source>
</evidence>
<organism evidence="1 2">
    <name type="scientific">Candidatus Taylorbacteria bacterium RIFCSPHIGHO2_02_FULL_46_13</name>
    <dbReference type="NCBI Taxonomy" id="1802312"/>
    <lineage>
        <taxon>Bacteria</taxon>
        <taxon>Candidatus Tayloriibacteriota</taxon>
    </lineage>
</organism>
<accession>A0A1G2MT59</accession>
<proteinExistence type="predicted"/>
<dbReference type="AlphaFoldDB" id="A0A1G2MT59"/>
<gene>
    <name evidence="1" type="ORF">A3C06_01090</name>
</gene>
<dbReference type="STRING" id="1802312.A3C06_01090"/>
<dbReference type="Proteomes" id="UP000177565">
    <property type="component" value="Unassembled WGS sequence"/>
</dbReference>
<dbReference type="EMBL" id="MHRQ01000012">
    <property type="protein sequence ID" value="OHA27077.1"/>
    <property type="molecule type" value="Genomic_DNA"/>
</dbReference>
<comment type="caution">
    <text evidence="1">The sequence shown here is derived from an EMBL/GenBank/DDBJ whole genome shotgun (WGS) entry which is preliminary data.</text>
</comment>
<evidence type="ECO:0000313" key="2">
    <source>
        <dbReference type="Proteomes" id="UP000177565"/>
    </source>
</evidence>